<reference evidence="1 2" key="1">
    <citation type="submission" date="2014-06" db="EMBL/GenBank/DDBJ databases">
        <title>Draft genome sequence of Idiomarina sp. MCCC 1A10513.</title>
        <authorList>
            <person name="Du J."/>
            <person name="Lai Q."/>
            <person name="Shao Z."/>
        </authorList>
    </citation>
    <scope>NUCLEOTIDE SEQUENCE [LARGE SCALE GENOMIC DNA]</scope>
    <source>
        <strain evidence="1 2">MCCC 1A10513</strain>
    </source>
</reference>
<name>A0A094IM11_9GAMM</name>
<dbReference type="AlphaFoldDB" id="A0A094IM11"/>
<dbReference type="EMBL" id="JPIN01000011">
    <property type="protein sequence ID" value="KFZ28212.1"/>
    <property type="molecule type" value="Genomic_DNA"/>
</dbReference>
<dbReference type="STRING" id="1517416.IDAT_10265"/>
<gene>
    <name evidence="1" type="ORF">IDAT_10265</name>
</gene>
<dbReference type="Pfam" id="PF21980">
    <property type="entry name" value="MksE"/>
    <property type="match status" value="1"/>
</dbReference>
<dbReference type="Proteomes" id="UP000053718">
    <property type="component" value="Unassembled WGS sequence"/>
</dbReference>
<accession>A0A094IM11</accession>
<keyword evidence="2" id="KW-1185">Reference proteome</keyword>
<proteinExistence type="predicted"/>
<evidence type="ECO:0000313" key="1">
    <source>
        <dbReference type="EMBL" id="KFZ28212.1"/>
    </source>
</evidence>
<dbReference type="eggNOG" id="ENOG5032QN7">
    <property type="taxonomic scope" value="Bacteria"/>
</dbReference>
<organism evidence="1 2">
    <name type="scientific">Pseudidiomarina atlantica</name>
    <dbReference type="NCBI Taxonomy" id="1517416"/>
    <lineage>
        <taxon>Bacteria</taxon>
        <taxon>Pseudomonadati</taxon>
        <taxon>Pseudomonadota</taxon>
        <taxon>Gammaproteobacteria</taxon>
        <taxon>Alteromonadales</taxon>
        <taxon>Idiomarinaceae</taxon>
        <taxon>Pseudidiomarina</taxon>
    </lineage>
</organism>
<dbReference type="InterPro" id="IPR053841">
    <property type="entry name" value="MksE"/>
</dbReference>
<comment type="caution">
    <text evidence="1">The sequence shown here is derived from an EMBL/GenBank/DDBJ whole genome shotgun (WGS) entry which is preliminary data.</text>
</comment>
<protein>
    <submittedName>
        <fullName evidence="1">Uncharacterized protein</fullName>
    </submittedName>
</protein>
<sequence length="179" mass="20464">MFDREFSVEIFKTLTNGKLINRYVLQNNGSETENPLYSELLSNIETYRQQYQMCGYELVEREDFVFLRDGDVSYDELPADNAMRISILLLIIGKFINDRGYVLGKLVDANGGLSDDDIVAIDELETTVELLEKGNFKSNFATAFTNYLVNRNIVLRKPSDGRYLLSAGGRAFFEELRAK</sequence>
<dbReference type="OrthoDB" id="6401563at2"/>
<evidence type="ECO:0000313" key="2">
    <source>
        <dbReference type="Proteomes" id="UP000053718"/>
    </source>
</evidence>
<dbReference type="RefSeq" id="WP_034733347.1">
    <property type="nucleotide sequence ID" value="NZ_JPIN01000011.1"/>
</dbReference>